<dbReference type="PANTHER" id="PTHR16509:SF8">
    <property type="entry name" value="MANGANESE-DEPENDENT ADP-RIBOSE_CDP-ALCOHOL DIPHOSPHATASE"/>
    <property type="match status" value="1"/>
</dbReference>
<dbReference type="Gene3D" id="3.60.21.10">
    <property type="match status" value="1"/>
</dbReference>
<dbReference type="GO" id="GO:0047631">
    <property type="term" value="F:ADP-ribose diphosphatase activity"/>
    <property type="evidence" value="ECO:0007669"/>
    <property type="project" value="TreeGrafter"/>
</dbReference>
<evidence type="ECO:0000313" key="3">
    <source>
        <dbReference type="Proteomes" id="UP000557872"/>
    </source>
</evidence>
<comment type="caution">
    <text evidence="2">The sequence shown here is derived from an EMBL/GenBank/DDBJ whole genome shotgun (WGS) entry which is preliminary data.</text>
</comment>
<organism evidence="2 3">
    <name type="scientific">Oceaniferula marina</name>
    <dbReference type="NCBI Taxonomy" id="2748318"/>
    <lineage>
        <taxon>Bacteria</taxon>
        <taxon>Pseudomonadati</taxon>
        <taxon>Verrucomicrobiota</taxon>
        <taxon>Verrucomicrobiia</taxon>
        <taxon>Verrucomicrobiales</taxon>
        <taxon>Verrucomicrobiaceae</taxon>
        <taxon>Oceaniferula</taxon>
    </lineage>
</organism>
<sequence>MDEIMDEVDPFILRMKRRHFLTLPLKLSSAAVLSGADQLTKSQSAPDLVFGVIADPQYADYPNKGTRSYRDSLRKMKGAMKEFNELSLNFVVTLGDVIDRDMKSFAPMLALYQQFKAPCRFVLGNHDFSVQDDEKSGVMKTLSMKQAYFSEEMGNWRMIYLDGTEVSTFRYPKDDPRTLQAERLLETLKKKGVKQALPWNGAIGKEQLAWLKRELEASKTKRQRVILFNHFPVCPGGGAHHLWNADEVTDVIATYPNVVAYMNGHNHRGHYRMHDGCHFLNLKGMVETNHHNAFALVRCYADRIEVDGFESEPDRHLALV</sequence>
<dbReference type="InterPro" id="IPR004843">
    <property type="entry name" value="Calcineurin-like_PHP"/>
</dbReference>
<dbReference type="GO" id="GO:0047734">
    <property type="term" value="F:CDP-glycerol diphosphatase activity"/>
    <property type="evidence" value="ECO:0007669"/>
    <property type="project" value="TreeGrafter"/>
</dbReference>
<dbReference type="InterPro" id="IPR029052">
    <property type="entry name" value="Metallo-depent_PP-like"/>
</dbReference>
<keyword evidence="3" id="KW-1185">Reference proteome</keyword>
<dbReference type="Proteomes" id="UP000557872">
    <property type="component" value="Unassembled WGS sequence"/>
</dbReference>
<dbReference type="GO" id="GO:0030145">
    <property type="term" value="F:manganese ion binding"/>
    <property type="evidence" value="ECO:0007669"/>
    <property type="project" value="TreeGrafter"/>
</dbReference>
<dbReference type="Pfam" id="PF00149">
    <property type="entry name" value="Metallophos"/>
    <property type="match status" value="1"/>
</dbReference>
<dbReference type="EMBL" id="JACBAZ010000002">
    <property type="protein sequence ID" value="NWK55034.1"/>
    <property type="molecule type" value="Genomic_DNA"/>
</dbReference>
<evidence type="ECO:0000313" key="2">
    <source>
        <dbReference type="EMBL" id="NWK55034.1"/>
    </source>
</evidence>
<dbReference type="AlphaFoldDB" id="A0A851GLL7"/>
<dbReference type="SUPFAM" id="SSF56300">
    <property type="entry name" value="Metallo-dependent phosphatases"/>
    <property type="match status" value="1"/>
</dbReference>
<reference evidence="2 3" key="1">
    <citation type="submission" date="2020-07" db="EMBL/GenBank/DDBJ databases">
        <title>Roseicoccus Jingziensis gen. nov., sp. nov., isolated from coastal seawater.</title>
        <authorList>
            <person name="Feng X."/>
        </authorList>
    </citation>
    <scope>NUCLEOTIDE SEQUENCE [LARGE SCALE GENOMIC DNA]</scope>
    <source>
        <strain evidence="2 3">N1E253</strain>
    </source>
</reference>
<proteinExistence type="predicted"/>
<dbReference type="GO" id="GO:0008663">
    <property type="term" value="F:2',3'-cyclic-nucleotide 2'-phosphodiesterase activity"/>
    <property type="evidence" value="ECO:0007669"/>
    <property type="project" value="TreeGrafter"/>
</dbReference>
<accession>A0A851GLL7</accession>
<protein>
    <submittedName>
        <fullName evidence="2">Metallophosphoesterase</fullName>
    </submittedName>
</protein>
<dbReference type="PANTHER" id="PTHR16509">
    <property type="match status" value="1"/>
</dbReference>
<evidence type="ECO:0000259" key="1">
    <source>
        <dbReference type="Pfam" id="PF00149"/>
    </source>
</evidence>
<feature type="domain" description="Calcineurin-like phosphoesterase" evidence="1">
    <location>
        <begin position="50"/>
        <end position="268"/>
    </location>
</feature>
<name>A0A851GLL7_9BACT</name>
<gene>
    <name evidence="2" type="ORF">HW115_05400</name>
</gene>